<organism evidence="2 4">
    <name type="scientific">Phytophthora rubi</name>
    <dbReference type="NCBI Taxonomy" id="129364"/>
    <lineage>
        <taxon>Eukaryota</taxon>
        <taxon>Sar</taxon>
        <taxon>Stramenopiles</taxon>
        <taxon>Oomycota</taxon>
        <taxon>Peronosporomycetes</taxon>
        <taxon>Peronosporales</taxon>
        <taxon>Peronosporaceae</taxon>
        <taxon>Phytophthora</taxon>
    </lineage>
</organism>
<accession>A0A6A4FVY2</accession>
<dbReference type="Proteomes" id="UP000434957">
    <property type="component" value="Unassembled WGS sequence"/>
</dbReference>
<comment type="caution">
    <text evidence="2">The sequence shown here is derived from an EMBL/GenBank/DDBJ whole genome shotgun (WGS) entry which is preliminary data.</text>
</comment>
<protein>
    <submittedName>
        <fullName evidence="2">Uncharacterized protein</fullName>
    </submittedName>
</protein>
<evidence type="ECO:0000313" key="1">
    <source>
        <dbReference type="EMBL" id="KAE8999540.1"/>
    </source>
</evidence>
<gene>
    <name evidence="1" type="ORF">PR001_g19032</name>
    <name evidence="2" type="ORF">PR003_g4095</name>
</gene>
<dbReference type="Proteomes" id="UP000429607">
    <property type="component" value="Unassembled WGS sequence"/>
</dbReference>
<evidence type="ECO:0000313" key="4">
    <source>
        <dbReference type="Proteomes" id="UP000434957"/>
    </source>
</evidence>
<keyword evidence="4" id="KW-1185">Reference proteome</keyword>
<evidence type="ECO:0000313" key="3">
    <source>
        <dbReference type="Proteomes" id="UP000429607"/>
    </source>
</evidence>
<evidence type="ECO:0000313" key="2">
    <source>
        <dbReference type="EMBL" id="KAE9353005.1"/>
    </source>
</evidence>
<reference evidence="2 4" key="1">
    <citation type="submission" date="2018-08" db="EMBL/GenBank/DDBJ databases">
        <title>Genomic investigation of the strawberry pathogen Phytophthora fragariae indicates pathogenicity is determined by transcriptional variation in three key races.</title>
        <authorList>
            <person name="Adams T.M."/>
            <person name="Armitage A.D."/>
            <person name="Sobczyk M.K."/>
            <person name="Bates H.J."/>
            <person name="Dunwell J.M."/>
            <person name="Nellist C.F."/>
            <person name="Harrison R.J."/>
        </authorList>
    </citation>
    <scope>NUCLEOTIDE SEQUENCE [LARGE SCALE GENOMIC DNA]</scope>
    <source>
        <strain evidence="1 3">SCRP249</strain>
        <strain evidence="2 4">SCRP333</strain>
    </source>
</reference>
<dbReference type="EMBL" id="QXFV01001728">
    <property type="protein sequence ID" value="KAE8999540.1"/>
    <property type="molecule type" value="Genomic_DNA"/>
</dbReference>
<sequence>MVEARLTGTSWAGGLAAHCCPAASRPWPSRHPGSGTAAVLQHLKAPRLLEPITAWCSCSHAWDQVGTMVMPTTTVPAALCR</sequence>
<dbReference type="AlphaFoldDB" id="A0A6A4FVY2"/>
<dbReference type="EMBL" id="QXFT01000150">
    <property type="protein sequence ID" value="KAE9353005.1"/>
    <property type="molecule type" value="Genomic_DNA"/>
</dbReference>
<name>A0A6A4FVY2_9STRA</name>
<proteinExistence type="predicted"/>